<dbReference type="InterPro" id="IPR001610">
    <property type="entry name" value="PAC"/>
</dbReference>
<evidence type="ECO:0000256" key="2">
    <source>
        <dbReference type="ARBA" id="ARBA00022606"/>
    </source>
</evidence>
<feature type="domain" description="GATA-type" evidence="18">
    <location>
        <begin position="920"/>
        <end position="949"/>
    </location>
</feature>
<dbReference type="Pfam" id="PF13426">
    <property type="entry name" value="PAS_9"/>
    <property type="match status" value="2"/>
</dbReference>
<keyword evidence="10" id="KW-0805">Transcription regulation</keyword>
<keyword evidence="11" id="KW-0238">DNA-binding</keyword>
<evidence type="ECO:0000256" key="5">
    <source>
        <dbReference type="ARBA" id="ARBA00022723"/>
    </source>
</evidence>
<comment type="caution">
    <text evidence="19">The sequence shown here is derived from an EMBL/GenBank/DDBJ whole genome shotgun (WGS) entry which is preliminary data.</text>
</comment>
<dbReference type="CDD" id="cd00202">
    <property type="entry name" value="ZnF_GATA"/>
    <property type="match status" value="1"/>
</dbReference>
<evidence type="ECO:0000259" key="18">
    <source>
        <dbReference type="PROSITE" id="PS50114"/>
    </source>
</evidence>
<dbReference type="PROSITE" id="PS50114">
    <property type="entry name" value="GATA_ZN_FINGER_2"/>
    <property type="match status" value="1"/>
</dbReference>
<keyword evidence="20" id="KW-1185">Reference proteome</keyword>
<dbReference type="SUPFAM" id="SSF57716">
    <property type="entry name" value="Glucocorticoid receptor-like (DNA-binding domain)"/>
    <property type="match status" value="1"/>
</dbReference>
<protein>
    <recommendedName>
        <fullName evidence="21">White collar 1 protein</fullName>
    </recommendedName>
</protein>
<dbReference type="SUPFAM" id="SSF55785">
    <property type="entry name" value="PYP-like sensor domain (PAS domain)"/>
    <property type="match status" value="2"/>
</dbReference>
<feature type="region of interest" description="Disordered" evidence="16">
    <location>
        <begin position="799"/>
        <end position="835"/>
    </location>
</feature>
<evidence type="ECO:0000256" key="16">
    <source>
        <dbReference type="SAM" id="MobiDB-lite"/>
    </source>
</evidence>
<keyword evidence="7 15" id="KW-0863">Zinc-finger</keyword>
<keyword evidence="8" id="KW-0862">Zinc</keyword>
<evidence type="ECO:0000256" key="7">
    <source>
        <dbReference type="ARBA" id="ARBA00022771"/>
    </source>
</evidence>
<feature type="domain" description="PAS" evidence="17">
    <location>
        <begin position="563"/>
        <end position="626"/>
    </location>
</feature>
<evidence type="ECO:0000256" key="13">
    <source>
        <dbReference type="ARBA" id="ARBA00023163"/>
    </source>
</evidence>
<dbReference type="FunFam" id="3.30.450.20:FF:000064">
    <property type="entry name" value="Vivid PAS protein VVD"/>
    <property type="match status" value="1"/>
</dbReference>
<evidence type="ECO:0000256" key="6">
    <source>
        <dbReference type="ARBA" id="ARBA00022737"/>
    </source>
</evidence>
<gene>
    <name evidence="19" type="ORF">GOMPHAMPRED_001260</name>
</gene>
<dbReference type="PANTHER" id="PTHR47429">
    <property type="entry name" value="PROTEIN TWIN LOV 1"/>
    <property type="match status" value="1"/>
</dbReference>
<feature type="domain" description="PAS" evidence="17">
    <location>
        <begin position="386"/>
        <end position="408"/>
    </location>
</feature>
<dbReference type="OrthoDB" id="447251at2759"/>
<dbReference type="PROSITE" id="PS00344">
    <property type="entry name" value="GATA_ZN_FINGER_1"/>
    <property type="match status" value="1"/>
</dbReference>
<dbReference type="PROSITE" id="PS50112">
    <property type="entry name" value="PAS"/>
    <property type="match status" value="2"/>
</dbReference>
<keyword evidence="3" id="KW-0285">Flavoprotein</keyword>
<dbReference type="CDD" id="cd00130">
    <property type="entry name" value="PAS"/>
    <property type="match status" value="3"/>
</dbReference>
<keyword evidence="4" id="KW-0288">FMN</keyword>
<keyword evidence="6" id="KW-0677">Repeat</keyword>
<keyword evidence="9" id="KW-0157">Chromophore</keyword>
<dbReference type="InterPro" id="IPR035965">
    <property type="entry name" value="PAS-like_dom_sf"/>
</dbReference>
<dbReference type="Proteomes" id="UP000664169">
    <property type="component" value="Unassembled WGS sequence"/>
</dbReference>
<dbReference type="GO" id="GO:0005634">
    <property type="term" value="C:nucleus"/>
    <property type="evidence" value="ECO:0007669"/>
    <property type="project" value="TreeGrafter"/>
</dbReference>
<evidence type="ECO:0000256" key="14">
    <source>
        <dbReference type="ARBA" id="ARBA00023170"/>
    </source>
</evidence>
<dbReference type="InterPro" id="IPR000014">
    <property type="entry name" value="PAS"/>
</dbReference>
<dbReference type="SMART" id="SM00086">
    <property type="entry name" value="PAC"/>
    <property type="match status" value="2"/>
</dbReference>
<proteinExistence type="predicted"/>
<evidence type="ECO:0000256" key="12">
    <source>
        <dbReference type="ARBA" id="ARBA00023159"/>
    </source>
</evidence>
<dbReference type="SMART" id="SM00091">
    <property type="entry name" value="PAS"/>
    <property type="match status" value="3"/>
</dbReference>
<feature type="compositionally biased region" description="Polar residues" evidence="16">
    <location>
        <begin position="804"/>
        <end position="824"/>
    </location>
</feature>
<evidence type="ECO:0008006" key="21">
    <source>
        <dbReference type="Google" id="ProtNLM"/>
    </source>
</evidence>
<dbReference type="InterPro" id="IPR013088">
    <property type="entry name" value="Znf_NHR/GATA"/>
</dbReference>
<feature type="region of interest" description="Disordered" evidence="16">
    <location>
        <begin position="955"/>
        <end position="1031"/>
    </location>
</feature>
<evidence type="ECO:0000259" key="17">
    <source>
        <dbReference type="PROSITE" id="PS50112"/>
    </source>
</evidence>
<dbReference type="FunFam" id="3.30.50.10:FF:000065">
    <property type="entry name" value="GATA transcription factor LreA"/>
    <property type="match status" value="1"/>
</dbReference>
<dbReference type="Pfam" id="PF00320">
    <property type="entry name" value="GATA"/>
    <property type="match status" value="1"/>
</dbReference>
<dbReference type="GO" id="GO:0008270">
    <property type="term" value="F:zinc ion binding"/>
    <property type="evidence" value="ECO:0007669"/>
    <property type="project" value="UniProtKB-KW"/>
</dbReference>
<feature type="compositionally biased region" description="Basic and acidic residues" evidence="16">
    <location>
        <begin position="984"/>
        <end position="997"/>
    </location>
</feature>
<keyword evidence="5" id="KW-0479">Metal-binding</keyword>
<dbReference type="GO" id="GO:0009881">
    <property type="term" value="F:photoreceptor activity"/>
    <property type="evidence" value="ECO:0007669"/>
    <property type="project" value="UniProtKB-KW"/>
</dbReference>
<name>A0A8H3IG59_9LECA</name>
<dbReference type="GO" id="GO:0043565">
    <property type="term" value="F:sequence-specific DNA binding"/>
    <property type="evidence" value="ECO:0007669"/>
    <property type="project" value="InterPro"/>
</dbReference>
<dbReference type="AlphaFoldDB" id="A0A8H3IG59"/>
<dbReference type="InterPro" id="IPR013655">
    <property type="entry name" value="PAS_fold_3"/>
</dbReference>
<evidence type="ECO:0000256" key="4">
    <source>
        <dbReference type="ARBA" id="ARBA00022643"/>
    </source>
</evidence>
<evidence type="ECO:0000313" key="19">
    <source>
        <dbReference type="EMBL" id="CAF9917438.1"/>
    </source>
</evidence>
<dbReference type="Gene3D" id="3.30.450.20">
    <property type="entry name" value="PAS domain"/>
    <property type="match status" value="3"/>
</dbReference>
<keyword evidence="12" id="KW-0010">Activator</keyword>
<evidence type="ECO:0000256" key="8">
    <source>
        <dbReference type="ARBA" id="ARBA00022833"/>
    </source>
</evidence>
<dbReference type="FunFam" id="3.30.450.20:FF:000063">
    <property type="entry name" value="White collar 1 protein"/>
    <property type="match status" value="1"/>
</dbReference>
<feature type="compositionally biased region" description="Polar residues" evidence="16">
    <location>
        <begin position="961"/>
        <end position="982"/>
    </location>
</feature>
<dbReference type="GO" id="GO:0006355">
    <property type="term" value="P:regulation of DNA-templated transcription"/>
    <property type="evidence" value="ECO:0007669"/>
    <property type="project" value="InterPro"/>
</dbReference>
<reference evidence="19" key="1">
    <citation type="submission" date="2021-03" db="EMBL/GenBank/DDBJ databases">
        <authorList>
            <person name="Tagirdzhanova G."/>
        </authorList>
    </citation>
    <scope>NUCLEOTIDE SEQUENCE</scope>
</reference>
<keyword evidence="1" id="KW-0600">Photoreceptor protein</keyword>
<evidence type="ECO:0000256" key="9">
    <source>
        <dbReference type="ARBA" id="ARBA00022991"/>
    </source>
</evidence>
<evidence type="ECO:0000256" key="1">
    <source>
        <dbReference type="ARBA" id="ARBA00022543"/>
    </source>
</evidence>
<dbReference type="InterPro" id="IPR000679">
    <property type="entry name" value="Znf_GATA"/>
</dbReference>
<evidence type="ECO:0000256" key="15">
    <source>
        <dbReference type="PROSITE-ProRule" id="PRU00094"/>
    </source>
</evidence>
<keyword evidence="2" id="KW-0716">Sensory transduction</keyword>
<evidence type="ECO:0000313" key="20">
    <source>
        <dbReference type="Proteomes" id="UP000664169"/>
    </source>
</evidence>
<dbReference type="Gene3D" id="3.30.50.10">
    <property type="entry name" value="Erythroid Transcription Factor GATA-1, subunit A"/>
    <property type="match status" value="1"/>
</dbReference>
<dbReference type="EMBL" id="CAJPDQ010000012">
    <property type="protein sequence ID" value="CAF9917438.1"/>
    <property type="molecule type" value="Genomic_DNA"/>
</dbReference>
<organism evidence="19 20">
    <name type="scientific">Gomphillus americanus</name>
    <dbReference type="NCBI Taxonomy" id="1940652"/>
    <lineage>
        <taxon>Eukaryota</taxon>
        <taxon>Fungi</taxon>
        <taxon>Dikarya</taxon>
        <taxon>Ascomycota</taxon>
        <taxon>Pezizomycotina</taxon>
        <taxon>Lecanoromycetes</taxon>
        <taxon>OSLEUM clade</taxon>
        <taxon>Ostropomycetidae</taxon>
        <taxon>Ostropales</taxon>
        <taxon>Graphidaceae</taxon>
        <taxon>Gomphilloideae</taxon>
        <taxon>Gomphillus</taxon>
    </lineage>
</organism>
<accession>A0A8H3IG59</accession>
<keyword evidence="14" id="KW-0675">Receptor</keyword>
<sequence length="1031" mass="113601">MAARGSGSFANRRQYSADDLQRLARANSQVMMNNSLITSGDTLGDTTMTGTNNDNMDAHNVTDPQRMNTYNPQIARQMSGQQPGPGSRRLSMMEFGSITPNDLDGFQFAPSGIMHSPTTLQNGGGIARRRMEARQAAERRNSGISLDTQFQDMTNTATSMDQSPLFQNQMAADPMSMETSNDFLTDMDVSLDITNGLGDDMSALGMYSTADYPLSMGSMMSNGNQMMTMPTQNPVQSTNSVEQNIAEKKPRMKMSDAMGAQNFTTQQMNFLGRDSGTMANTLSQANMMQGLQTQGQNFPISPQLSHQLVGSLPRHQSTFTTGAPAPNDGTQPAIPQYPNAYSSTGFDMLGVLMRVATRPNAQINIGAVDMSCAFVVCDVTQHDTPIVYCSEMFERLTGYSRHEILGRNCRFLQAPDGKVQTGLKRKYVDDSAVLHLKNMINLMSEAQISLINYRKGGQPFMNLLTMIPISWEKSEGARYYVGFQVDLVEQPTSITNKNPDGTYSINYQRGFLPSFHFNNTPETNHKEPDPMPVVERDDVAMVLSSLGSNTESETTKRMWDKVLLENTDDVLHVLSLKGLFLYLSQASKRILEYQPHELVGTALSSVCHPSDIVPVTRELKDTAPGATVNVVFRIRRKFSGYTWFESHGALHTEQGKGKKCIILVGRERPVYALRRSNLVNPTILGENELWTKMSTSGMFLYVSSHSRSLLDRQPDELVGTSAQALMRAESKAEFNKMLELARVGMKKTFKHDIQNKRGQTLHAQTTLYPGDAVEGHKPTFLVAQTKLLKMTRGAAAIKKEHTTDPSNNGTVSASGRTPVQSGNGSIAFEEDSSSQPMPMMCNESIVTAPGGQAVPIGSQMQIMAHDDNVFDELKTTRSTSWQFELRQMEKRNRVLAEEMQSLISSKKKRKRRKGLGQLQKDCANCHTRSTPEWRRGPSGNRDLCNSCGLRWAKQNGRVSPRTHSSHQSDVVGSGSPQLNSPTDVADKAGKHIPDKKSPQAPAGGDKSKRDSAAISGVAVPEKIEEVAEPPD</sequence>
<dbReference type="SMART" id="SM00401">
    <property type="entry name" value="ZnF_GATA"/>
    <property type="match status" value="1"/>
</dbReference>
<keyword evidence="13" id="KW-0804">Transcription</keyword>
<dbReference type="Pfam" id="PF08447">
    <property type="entry name" value="PAS_3"/>
    <property type="match status" value="1"/>
</dbReference>
<evidence type="ECO:0000256" key="11">
    <source>
        <dbReference type="ARBA" id="ARBA00023125"/>
    </source>
</evidence>
<evidence type="ECO:0000256" key="10">
    <source>
        <dbReference type="ARBA" id="ARBA00023015"/>
    </source>
</evidence>
<evidence type="ECO:0000256" key="3">
    <source>
        <dbReference type="ARBA" id="ARBA00022630"/>
    </source>
</evidence>
<dbReference type="PANTHER" id="PTHR47429:SF7">
    <property type="entry name" value="GATA-FACTOR"/>
    <property type="match status" value="1"/>
</dbReference>